<accession>M1WTV0</accession>
<organism evidence="1 2">
    <name type="scientific">Richelia intracellularis HH01</name>
    <dbReference type="NCBI Taxonomy" id="1165094"/>
    <lineage>
        <taxon>Bacteria</taxon>
        <taxon>Bacillati</taxon>
        <taxon>Cyanobacteriota</taxon>
        <taxon>Cyanophyceae</taxon>
        <taxon>Nostocales</taxon>
        <taxon>Nostocaceae</taxon>
        <taxon>Richelia</taxon>
    </lineage>
</organism>
<reference evidence="2" key="2">
    <citation type="submission" date="2016-01" db="EMBL/GenBank/DDBJ databases">
        <title>Diatom-associated endosymboitic cyanobacterium lacks core nitrogen metabolism enzymes.</title>
        <authorList>
            <person name="Hilton J.A."/>
            <person name="Foster R.A."/>
            <person name="Tripp H.J."/>
            <person name="Carter B.J."/>
            <person name="Zehr J.P."/>
            <person name="Villareal T.A."/>
        </authorList>
    </citation>
    <scope>NUCLEOTIDE SEQUENCE [LARGE SCALE GENOMIC DNA]</scope>
    <source>
        <strain evidence="2">HH01</strain>
    </source>
</reference>
<reference evidence="1 2" key="1">
    <citation type="submission" date="2012-05" db="EMBL/GenBank/DDBJ databases">
        <authorList>
            <person name="Hilton J."/>
        </authorList>
    </citation>
    <scope>NUCLEOTIDE SEQUENCE [LARGE SCALE GENOMIC DNA]</scope>
    <source>
        <strain evidence="1 2">HH01</strain>
    </source>
</reference>
<dbReference type="RefSeq" id="WP_008236030.1">
    <property type="nucleotide sequence ID" value="NZ_CAIY01000088.1"/>
</dbReference>
<comment type="caution">
    <text evidence="1">The sequence shown here is derived from an EMBL/GenBank/DDBJ whole genome shotgun (WGS) entry which is preliminary data.</text>
</comment>
<protein>
    <submittedName>
        <fullName evidence="1">Uncharacterized protein</fullName>
    </submittedName>
</protein>
<keyword evidence="2" id="KW-1185">Reference proteome</keyword>
<name>M1WTV0_9NOST</name>
<dbReference type="AlphaFoldDB" id="M1WTV0"/>
<gene>
    <name evidence="1" type="ORF">RINTHH_22540</name>
</gene>
<dbReference type="EMBL" id="CAIY01000088">
    <property type="protein sequence ID" value="CCH68409.1"/>
    <property type="molecule type" value="Genomic_DNA"/>
</dbReference>
<dbReference type="Proteomes" id="UP000053051">
    <property type="component" value="Unassembled WGS sequence"/>
</dbReference>
<evidence type="ECO:0000313" key="1">
    <source>
        <dbReference type="EMBL" id="CCH68409.1"/>
    </source>
</evidence>
<proteinExistence type="predicted"/>
<evidence type="ECO:0000313" key="2">
    <source>
        <dbReference type="Proteomes" id="UP000053051"/>
    </source>
</evidence>
<sequence>MHMSYISSASSKQKDGANKLHKSIYSKEQLVKFINLQAQVDYLLQKLQSLQEQKLANQKQAN</sequence>